<proteinExistence type="predicted"/>
<dbReference type="SUPFAM" id="SSF110849">
    <property type="entry name" value="ParB/Sulfiredoxin"/>
    <property type="match status" value="1"/>
</dbReference>
<evidence type="ECO:0000313" key="2">
    <source>
        <dbReference type="Proteomes" id="UP000029692"/>
    </source>
</evidence>
<dbReference type="RefSeq" id="WP_037548532.1">
    <property type="nucleotide sequence ID" value="NZ_JNUP01000066.1"/>
</dbReference>
<dbReference type="EMBL" id="JNUP01000066">
    <property type="protein sequence ID" value="KGE71355.1"/>
    <property type="molecule type" value="Genomic_DNA"/>
</dbReference>
<dbReference type="eggNOG" id="COG1475">
    <property type="taxonomic scope" value="Bacteria"/>
</dbReference>
<protein>
    <submittedName>
        <fullName evidence="1">Transcriptional regulator</fullName>
    </submittedName>
</protein>
<dbReference type="AlphaFoldDB" id="A0A098QU56"/>
<organism evidence="1 2">
    <name type="scientific">Spirochaeta lutea</name>
    <dbReference type="NCBI Taxonomy" id="1480694"/>
    <lineage>
        <taxon>Bacteria</taxon>
        <taxon>Pseudomonadati</taxon>
        <taxon>Spirochaetota</taxon>
        <taxon>Spirochaetia</taxon>
        <taxon>Spirochaetales</taxon>
        <taxon>Spirochaetaceae</taxon>
        <taxon>Spirochaeta</taxon>
    </lineage>
</organism>
<comment type="caution">
    <text evidence="1">The sequence shown here is derived from an EMBL/GenBank/DDBJ whole genome shotgun (WGS) entry which is preliminary data.</text>
</comment>
<keyword evidence="2" id="KW-1185">Reference proteome</keyword>
<reference evidence="1 2" key="1">
    <citation type="submission" date="2014-05" db="EMBL/GenBank/DDBJ databases">
        <title>De novo Genome Sequence of Spirocheata sp.</title>
        <authorList>
            <person name="Shivani Y."/>
            <person name="Subhash Y."/>
            <person name="Tushar L."/>
            <person name="Sasikala C."/>
            <person name="Ramana C.V."/>
        </authorList>
    </citation>
    <scope>NUCLEOTIDE SEQUENCE [LARGE SCALE GENOMIC DNA]</scope>
    <source>
        <strain evidence="1 2">JC230</strain>
    </source>
</reference>
<dbReference type="Proteomes" id="UP000029692">
    <property type="component" value="Unassembled WGS sequence"/>
</dbReference>
<evidence type="ECO:0000313" key="1">
    <source>
        <dbReference type="EMBL" id="KGE71355.1"/>
    </source>
</evidence>
<sequence>MKEYYEGLARDNFNKAKARAFFHRILNVITPEKEELLSLDEVRTMVPAKGESYQGLKTVPINLIVGSEGRYQDFNKRFLPKKEHLRGRWTSIDRAHLTDVILPPVQLYEVGGVYFVRDGNHRVSVAKMQGVEAIDAEVTVLDSDIEITPNMTRNDLKRAVITYEYKRFCTLTGFPTIIPDYDLMFTATGRYDELLNHIYEHKYYMNLHRELEIPLGVAIQSWFEHVYTPIIDQVRQEGLLSRFPDRTEADLYVWIVKHWHYLKEKYGPGVSPRAAALDYSKQFGKNLWERITTFFRQLQK</sequence>
<gene>
    <name evidence="1" type="ORF">DC28_11120</name>
</gene>
<name>A0A098QU56_9SPIO</name>
<accession>A0A098QU56</accession>
<dbReference type="InterPro" id="IPR036086">
    <property type="entry name" value="ParB/Sulfiredoxin_sf"/>
</dbReference>
<dbReference type="OrthoDB" id="1100724at2"/>
<dbReference type="STRING" id="1480694.DC28_11120"/>